<evidence type="ECO:0000313" key="1">
    <source>
        <dbReference type="EMBL" id="MCA9398087.1"/>
    </source>
</evidence>
<sequence>MTKEFKEWEKRFSRQDIINERVRWWKEIDENDLTKQIEDRWYIPVSSWTQDAVQDYVYRVSDVEKWQRFRVCLKGLSTHEKLVFLLAYFNVFAFDYTENVYKKEKCRIDNYIGALVRGGQLSSDGQYRILK</sequence>
<comment type="caution">
    <text evidence="1">The sequence shown here is derived from an EMBL/GenBank/DDBJ whole genome shotgun (WGS) entry which is preliminary data.</text>
</comment>
<gene>
    <name evidence="1" type="ORF">KC573_04610</name>
</gene>
<evidence type="ECO:0000313" key="2">
    <source>
        <dbReference type="Proteomes" id="UP000699691"/>
    </source>
</evidence>
<reference evidence="1" key="1">
    <citation type="submission" date="2020-04" db="EMBL/GenBank/DDBJ databases">
        <authorList>
            <person name="Zhang T."/>
        </authorList>
    </citation>
    <scope>NUCLEOTIDE SEQUENCE</scope>
    <source>
        <strain evidence="1">HKST-UBA02</strain>
    </source>
</reference>
<name>A0A955LWR9_UNCKA</name>
<organism evidence="1 2">
    <name type="scientific">candidate division WWE3 bacterium</name>
    <dbReference type="NCBI Taxonomy" id="2053526"/>
    <lineage>
        <taxon>Bacteria</taxon>
        <taxon>Katanobacteria</taxon>
    </lineage>
</organism>
<protein>
    <submittedName>
        <fullName evidence="1">Uncharacterized protein</fullName>
    </submittedName>
</protein>
<proteinExistence type="predicted"/>
<accession>A0A955LWR9</accession>
<reference evidence="1" key="2">
    <citation type="journal article" date="2021" name="Microbiome">
        <title>Successional dynamics and alternative stable states in a saline activated sludge microbial community over 9 years.</title>
        <authorList>
            <person name="Wang Y."/>
            <person name="Ye J."/>
            <person name="Ju F."/>
            <person name="Liu L."/>
            <person name="Boyd J.A."/>
            <person name="Deng Y."/>
            <person name="Parks D.H."/>
            <person name="Jiang X."/>
            <person name="Yin X."/>
            <person name="Woodcroft B.J."/>
            <person name="Tyson G.W."/>
            <person name="Hugenholtz P."/>
            <person name="Polz M.F."/>
            <person name="Zhang T."/>
        </authorList>
    </citation>
    <scope>NUCLEOTIDE SEQUENCE</scope>
    <source>
        <strain evidence="1">HKST-UBA02</strain>
    </source>
</reference>
<dbReference type="Proteomes" id="UP000699691">
    <property type="component" value="Unassembled WGS sequence"/>
</dbReference>
<dbReference type="EMBL" id="JAGQKY010000283">
    <property type="protein sequence ID" value="MCA9398087.1"/>
    <property type="molecule type" value="Genomic_DNA"/>
</dbReference>
<dbReference type="AlphaFoldDB" id="A0A955LWR9"/>